<dbReference type="SMART" id="SM00896">
    <property type="entry name" value="FDX-ACB"/>
    <property type="match status" value="1"/>
</dbReference>
<dbReference type="InterPro" id="IPR005147">
    <property type="entry name" value="tRNA_synthase_B5-dom"/>
</dbReference>
<comment type="catalytic activity">
    <reaction evidence="14 15">
        <text>tRNA(Phe) + L-phenylalanine + ATP = L-phenylalanyl-tRNA(Phe) + AMP + diphosphate + H(+)</text>
        <dbReference type="Rhea" id="RHEA:19413"/>
        <dbReference type="Rhea" id="RHEA-COMP:9668"/>
        <dbReference type="Rhea" id="RHEA-COMP:9699"/>
        <dbReference type="ChEBI" id="CHEBI:15378"/>
        <dbReference type="ChEBI" id="CHEBI:30616"/>
        <dbReference type="ChEBI" id="CHEBI:33019"/>
        <dbReference type="ChEBI" id="CHEBI:58095"/>
        <dbReference type="ChEBI" id="CHEBI:78442"/>
        <dbReference type="ChEBI" id="CHEBI:78531"/>
        <dbReference type="ChEBI" id="CHEBI:456215"/>
        <dbReference type="EC" id="6.1.1.20"/>
    </reaction>
</comment>
<keyword evidence="7 15" id="KW-0479">Metal-binding</keyword>
<dbReference type="SMART" id="SM00873">
    <property type="entry name" value="B3_4"/>
    <property type="match status" value="1"/>
</dbReference>
<dbReference type="GO" id="GO:0005524">
    <property type="term" value="F:ATP binding"/>
    <property type="evidence" value="ECO:0007669"/>
    <property type="project" value="UniProtKB-UniRule"/>
</dbReference>
<evidence type="ECO:0000256" key="5">
    <source>
        <dbReference type="ARBA" id="ARBA00022555"/>
    </source>
</evidence>
<evidence type="ECO:0000256" key="7">
    <source>
        <dbReference type="ARBA" id="ARBA00022723"/>
    </source>
</evidence>
<evidence type="ECO:0000256" key="2">
    <source>
        <dbReference type="ARBA" id="ARBA00008653"/>
    </source>
</evidence>
<dbReference type="InterPro" id="IPR036690">
    <property type="entry name" value="Fdx_antiC-bd_sf"/>
</dbReference>
<dbReference type="PANTHER" id="PTHR10947:SF0">
    <property type="entry name" value="PHENYLALANINE--TRNA LIGASE BETA SUBUNIT"/>
    <property type="match status" value="1"/>
</dbReference>
<comment type="caution">
    <text evidence="20">The sequence shown here is derived from an EMBL/GenBank/DDBJ whole genome shotgun (WGS) entry which is preliminary data.</text>
</comment>
<proteinExistence type="inferred from homology"/>
<dbReference type="InterPro" id="IPR041616">
    <property type="entry name" value="PheRS_beta_core"/>
</dbReference>
<dbReference type="Pfam" id="PF01588">
    <property type="entry name" value="tRNA_bind"/>
    <property type="match status" value="1"/>
</dbReference>
<feature type="domain" description="TRNA-binding" evidence="17">
    <location>
        <begin position="39"/>
        <end position="153"/>
    </location>
</feature>
<dbReference type="GO" id="GO:0000049">
    <property type="term" value="F:tRNA binding"/>
    <property type="evidence" value="ECO:0007669"/>
    <property type="project" value="UniProtKB-UniRule"/>
</dbReference>
<dbReference type="SUPFAM" id="SSF50249">
    <property type="entry name" value="Nucleic acid-binding proteins"/>
    <property type="match status" value="1"/>
</dbReference>
<keyword evidence="6 15" id="KW-0436">Ligase</keyword>
<dbReference type="Pfam" id="PF17759">
    <property type="entry name" value="tRNA_synthFbeta"/>
    <property type="match status" value="1"/>
</dbReference>
<keyword evidence="8 15" id="KW-0547">Nucleotide-binding</keyword>
<dbReference type="NCBIfam" id="TIGR00472">
    <property type="entry name" value="pheT_bact"/>
    <property type="match status" value="1"/>
</dbReference>
<feature type="domain" description="FDX-ACB" evidence="18">
    <location>
        <begin position="715"/>
        <end position="813"/>
    </location>
</feature>
<keyword evidence="21" id="KW-1185">Reference proteome</keyword>
<dbReference type="InterPro" id="IPR020825">
    <property type="entry name" value="Phe-tRNA_synthase-like_B3/B4"/>
</dbReference>
<dbReference type="Gene3D" id="3.30.56.10">
    <property type="match status" value="2"/>
</dbReference>
<dbReference type="FunFam" id="3.30.56.10:FF:000002">
    <property type="entry name" value="Phenylalanine--tRNA ligase beta subunit"/>
    <property type="match status" value="1"/>
</dbReference>
<comment type="subunit">
    <text evidence="3 15">Tetramer of two alpha and two beta subunits.</text>
</comment>
<protein>
    <recommendedName>
        <fullName evidence="15">Phenylalanine--tRNA ligase beta subunit</fullName>
        <ecNumber evidence="15">6.1.1.20</ecNumber>
    </recommendedName>
    <alternativeName>
        <fullName evidence="15">Phenylalanyl-tRNA synthetase beta subunit</fullName>
        <shortName evidence="15">PheRS</shortName>
    </alternativeName>
</protein>
<organism evidence="20 21">
    <name type="scientific">Polynucleobacter cosmopolitanus</name>
    <dbReference type="NCBI Taxonomy" id="351345"/>
    <lineage>
        <taxon>Bacteria</taxon>
        <taxon>Pseudomonadati</taxon>
        <taxon>Pseudomonadota</taxon>
        <taxon>Betaproteobacteria</taxon>
        <taxon>Burkholderiales</taxon>
        <taxon>Burkholderiaceae</taxon>
        <taxon>Polynucleobacter</taxon>
    </lineage>
</organism>
<dbReference type="Pfam" id="PF03484">
    <property type="entry name" value="B5"/>
    <property type="match status" value="1"/>
</dbReference>
<dbReference type="PROSITE" id="PS51483">
    <property type="entry name" value="B5"/>
    <property type="match status" value="1"/>
</dbReference>
<keyword evidence="5 16" id="KW-0820">tRNA-binding</keyword>
<dbReference type="SUPFAM" id="SSF54991">
    <property type="entry name" value="Anticodon-binding domain of PheRS"/>
    <property type="match status" value="1"/>
</dbReference>
<evidence type="ECO:0000256" key="11">
    <source>
        <dbReference type="ARBA" id="ARBA00022884"/>
    </source>
</evidence>
<dbReference type="InterPro" id="IPR005146">
    <property type="entry name" value="B3/B4_tRNA-bd"/>
</dbReference>
<gene>
    <name evidence="15" type="primary">pheT</name>
    <name evidence="20" type="ORF">AOC33_06705</name>
</gene>
<keyword evidence="12 15" id="KW-0648">Protein biosynthesis</keyword>
<accession>A0A229FUB9</accession>
<dbReference type="EMBL" id="NJGG01000002">
    <property type="protein sequence ID" value="OXL14999.1"/>
    <property type="molecule type" value="Genomic_DNA"/>
</dbReference>
<evidence type="ECO:0000256" key="1">
    <source>
        <dbReference type="ARBA" id="ARBA00004496"/>
    </source>
</evidence>
<evidence type="ECO:0000256" key="4">
    <source>
        <dbReference type="ARBA" id="ARBA00022490"/>
    </source>
</evidence>
<evidence type="ECO:0000256" key="15">
    <source>
        <dbReference type="HAMAP-Rule" id="MF_00283"/>
    </source>
</evidence>
<feature type="domain" description="B5" evidence="19">
    <location>
        <begin position="408"/>
        <end position="484"/>
    </location>
</feature>
<evidence type="ECO:0000256" key="6">
    <source>
        <dbReference type="ARBA" id="ARBA00022598"/>
    </source>
</evidence>
<dbReference type="InterPro" id="IPR033714">
    <property type="entry name" value="tRNA_bind_bactPheRS"/>
</dbReference>
<dbReference type="Proteomes" id="UP000215188">
    <property type="component" value="Unassembled WGS sequence"/>
</dbReference>
<name>A0A229FUB9_9BURK</name>
<dbReference type="AlphaFoldDB" id="A0A229FUB9"/>
<comment type="cofactor">
    <cofactor evidence="15">
        <name>Mg(2+)</name>
        <dbReference type="ChEBI" id="CHEBI:18420"/>
    </cofactor>
    <text evidence="15">Binds 2 magnesium ions per tetramer.</text>
</comment>
<keyword evidence="10 15" id="KW-0460">Magnesium</keyword>
<dbReference type="SUPFAM" id="SSF46955">
    <property type="entry name" value="Putative DNA-binding domain"/>
    <property type="match status" value="1"/>
</dbReference>
<dbReference type="PROSITE" id="PS51447">
    <property type="entry name" value="FDX_ACB"/>
    <property type="match status" value="1"/>
</dbReference>
<evidence type="ECO:0000259" key="18">
    <source>
        <dbReference type="PROSITE" id="PS51447"/>
    </source>
</evidence>
<dbReference type="Pfam" id="PF03147">
    <property type="entry name" value="FDX-ACB"/>
    <property type="match status" value="1"/>
</dbReference>
<dbReference type="InterPro" id="IPR009061">
    <property type="entry name" value="DNA-bd_dom_put_sf"/>
</dbReference>
<dbReference type="InterPro" id="IPR045864">
    <property type="entry name" value="aa-tRNA-synth_II/BPL/LPL"/>
</dbReference>
<dbReference type="SMART" id="SM00874">
    <property type="entry name" value="B5"/>
    <property type="match status" value="1"/>
</dbReference>
<dbReference type="CDD" id="cd02796">
    <property type="entry name" value="tRNA_bind_bactPheRS"/>
    <property type="match status" value="1"/>
</dbReference>
<comment type="similarity">
    <text evidence="2 15">Belongs to the phenylalanyl-tRNA synthetase beta subunit family. Type 1 subfamily.</text>
</comment>
<dbReference type="InterPro" id="IPR012340">
    <property type="entry name" value="NA-bd_OB-fold"/>
</dbReference>
<dbReference type="HAMAP" id="MF_00283">
    <property type="entry name" value="Phe_tRNA_synth_beta1"/>
    <property type="match status" value="1"/>
</dbReference>
<evidence type="ECO:0000256" key="13">
    <source>
        <dbReference type="ARBA" id="ARBA00023146"/>
    </source>
</evidence>
<dbReference type="SUPFAM" id="SSF55681">
    <property type="entry name" value="Class II aaRS and biotin synthetases"/>
    <property type="match status" value="1"/>
</dbReference>
<dbReference type="Gene3D" id="3.30.70.380">
    <property type="entry name" value="Ferrodoxin-fold anticodon-binding domain"/>
    <property type="match status" value="1"/>
</dbReference>
<dbReference type="InterPro" id="IPR002547">
    <property type="entry name" value="tRNA-bd_dom"/>
</dbReference>
<dbReference type="PANTHER" id="PTHR10947">
    <property type="entry name" value="PHENYLALANYL-TRNA SYNTHETASE BETA CHAIN AND LEUCINE-RICH REPEAT-CONTAINING PROTEIN 47"/>
    <property type="match status" value="1"/>
</dbReference>
<evidence type="ECO:0000256" key="3">
    <source>
        <dbReference type="ARBA" id="ARBA00011209"/>
    </source>
</evidence>
<evidence type="ECO:0000259" key="19">
    <source>
        <dbReference type="PROSITE" id="PS51483"/>
    </source>
</evidence>
<dbReference type="InterPro" id="IPR004532">
    <property type="entry name" value="Phe-tRNA-ligase_IIc_bsu_bact"/>
</dbReference>
<dbReference type="GO" id="GO:0004826">
    <property type="term" value="F:phenylalanine-tRNA ligase activity"/>
    <property type="evidence" value="ECO:0007669"/>
    <property type="project" value="UniProtKB-UniRule"/>
</dbReference>
<dbReference type="GO" id="GO:0009328">
    <property type="term" value="C:phenylalanine-tRNA ligase complex"/>
    <property type="evidence" value="ECO:0007669"/>
    <property type="project" value="TreeGrafter"/>
</dbReference>
<dbReference type="Gene3D" id="3.50.40.10">
    <property type="entry name" value="Phenylalanyl-trna Synthetase, Chain B, domain 3"/>
    <property type="match status" value="1"/>
</dbReference>
<dbReference type="InterPro" id="IPR045060">
    <property type="entry name" value="Phe-tRNA-ligase_IIc_bsu"/>
</dbReference>
<reference evidence="20 21" key="1">
    <citation type="submission" date="2017-06" db="EMBL/GenBank/DDBJ databases">
        <title>Reclassification of a Polynucleobacter cosmopolitanus strain isolated from tropical Lake Victoria as Polynucleobacter victoriensis comb. nov.</title>
        <authorList>
            <person name="Hahn M.W."/>
        </authorList>
    </citation>
    <scope>NUCLEOTIDE SEQUENCE [LARGE SCALE GENOMIC DNA]</scope>
    <source>
        <strain evidence="20 21">MWH-MoIso2</strain>
    </source>
</reference>
<evidence type="ECO:0000256" key="8">
    <source>
        <dbReference type="ARBA" id="ARBA00022741"/>
    </source>
</evidence>
<dbReference type="InterPro" id="IPR005121">
    <property type="entry name" value="Fdx_antiC-bd"/>
</dbReference>
<evidence type="ECO:0000256" key="16">
    <source>
        <dbReference type="PROSITE-ProRule" id="PRU00209"/>
    </source>
</evidence>
<evidence type="ECO:0000256" key="10">
    <source>
        <dbReference type="ARBA" id="ARBA00022842"/>
    </source>
</evidence>
<dbReference type="GO" id="GO:0000287">
    <property type="term" value="F:magnesium ion binding"/>
    <property type="evidence" value="ECO:0007669"/>
    <property type="project" value="UniProtKB-UniRule"/>
</dbReference>
<sequence length="813" mass="88559">MQFSESWLRQYVNPDMTTEQLSHALTMAGLEVEETRPLAPPFTQVVVAEILEAAQHPDADRLRVCKVNAGGETLQIVCGAPNARVGIKIPCALVGAQLPPSEEGGKPFAIKLGKLRGVESQGMLCSGRELGVGQDSEGIMELAADAPVGQDIREHLKLDDTIFIIKLTPNKADCLSILGVAREVSAITGAKLCVPKIEAQKSSIQDKLKVTVENKDLCGRFAGRVIKGVNAKAKTPDWMVRCLEGAGQRSISALVDISNYAMLAIGQPTHVFDLNKIKGDLTVRWGRDGEQLELLNGQTVSVAPLSGQGVGVIADANGVESMAGIMGGNPSSVTLDTQDVYLESAFWWPSAIQGRSRRFNFSTDAAHRFERGVDPAGTVDALEYVSALITQICGGQLGPVDDQIVDLPKRSDVRLRVARAQKVIGVPLTTDVIAQLFDRIGLQYQREGNEAFVVKAPSHRFDIEIEEDLIEEVARLYGFENIPANPPVAEQRMQGTQEPKRGIHQLRHAIANRAYQEVMNFGFIDADTEEKLAGNTNPIKVLNPIASQYSVMRSNLIGGLVQNLKQNINRKATHVRLFEVGRVFQRNPEAQVGELSIAGYDQPVRVAGLAYGPAVPEQWGTPTRSVDFFDVKGDLEALLAPLEFKAEKTEHPALHPGRSAQISIKKRGKDINLGVIGELHPRWQQAYDIPGSVVLFEIDWAAIQDIGLPVINTISKFPAVTRDLAVVVDQAITVTQLQDAMKAAKQLLVKKIDLFDEFKPTAGRMGGMAENEKSLAFRITLSDESGTLQDTQIEPVISALLDAMSVKCKARIR</sequence>
<feature type="binding site" evidence="15">
    <location>
        <position position="471"/>
    </location>
    <ligand>
        <name>Mg(2+)</name>
        <dbReference type="ChEBI" id="CHEBI:18420"/>
        <note>shared with alpha subunit</note>
    </ligand>
</feature>
<dbReference type="Pfam" id="PF03483">
    <property type="entry name" value="B3_4"/>
    <property type="match status" value="1"/>
</dbReference>
<evidence type="ECO:0000259" key="17">
    <source>
        <dbReference type="PROSITE" id="PS50886"/>
    </source>
</evidence>
<dbReference type="CDD" id="cd00769">
    <property type="entry name" value="PheRS_beta_core"/>
    <property type="match status" value="1"/>
</dbReference>
<dbReference type="RefSeq" id="WP_089516024.1">
    <property type="nucleotide sequence ID" value="NZ_NJGG01000002.1"/>
</dbReference>
<keyword evidence="9 15" id="KW-0067">ATP-binding</keyword>
<evidence type="ECO:0000313" key="21">
    <source>
        <dbReference type="Proteomes" id="UP000215188"/>
    </source>
</evidence>
<evidence type="ECO:0000256" key="9">
    <source>
        <dbReference type="ARBA" id="ARBA00022840"/>
    </source>
</evidence>
<feature type="binding site" evidence="15">
    <location>
        <position position="462"/>
    </location>
    <ligand>
        <name>Mg(2+)</name>
        <dbReference type="ChEBI" id="CHEBI:18420"/>
        <note>shared with alpha subunit</note>
    </ligand>
</feature>
<keyword evidence="13 15" id="KW-0030">Aminoacyl-tRNA synthetase</keyword>
<evidence type="ECO:0000256" key="14">
    <source>
        <dbReference type="ARBA" id="ARBA00049255"/>
    </source>
</evidence>
<feature type="binding site" evidence="15">
    <location>
        <position position="472"/>
    </location>
    <ligand>
        <name>Mg(2+)</name>
        <dbReference type="ChEBI" id="CHEBI:18420"/>
        <note>shared with alpha subunit</note>
    </ligand>
</feature>
<keyword evidence="4 15" id="KW-0963">Cytoplasm</keyword>
<dbReference type="OrthoDB" id="9805455at2"/>
<dbReference type="EC" id="6.1.1.20" evidence="15"/>
<dbReference type="PROSITE" id="PS50886">
    <property type="entry name" value="TRBD"/>
    <property type="match status" value="1"/>
</dbReference>
<evidence type="ECO:0000313" key="20">
    <source>
        <dbReference type="EMBL" id="OXL14999.1"/>
    </source>
</evidence>
<dbReference type="SUPFAM" id="SSF56037">
    <property type="entry name" value="PheT/TilS domain"/>
    <property type="match status" value="1"/>
</dbReference>
<evidence type="ECO:0000256" key="12">
    <source>
        <dbReference type="ARBA" id="ARBA00022917"/>
    </source>
</evidence>
<comment type="subcellular location">
    <subcellularLocation>
        <location evidence="1 15">Cytoplasm</location>
    </subcellularLocation>
</comment>
<feature type="binding site" evidence="15">
    <location>
        <position position="468"/>
    </location>
    <ligand>
        <name>Mg(2+)</name>
        <dbReference type="ChEBI" id="CHEBI:18420"/>
        <note>shared with alpha subunit</note>
    </ligand>
</feature>
<dbReference type="Gene3D" id="3.30.930.10">
    <property type="entry name" value="Bira Bifunctional Protein, Domain 2"/>
    <property type="match status" value="1"/>
</dbReference>
<dbReference type="Gene3D" id="2.40.50.140">
    <property type="entry name" value="Nucleic acid-binding proteins"/>
    <property type="match status" value="1"/>
</dbReference>
<dbReference type="NCBIfam" id="NF045760">
    <property type="entry name" value="YtpR"/>
    <property type="match status" value="1"/>
</dbReference>
<keyword evidence="11 16" id="KW-0694">RNA-binding</keyword>
<dbReference type="GO" id="GO:0006432">
    <property type="term" value="P:phenylalanyl-tRNA aminoacylation"/>
    <property type="evidence" value="ECO:0007669"/>
    <property type="project" value="UniProtKB-UniRule"/>
</dbReference>
<dbReference type="FunFam" id="2.40.50.140:FF:000045">
    <property type="entry name" value="Phenylalanine--tRNA ligase beta subunit"/>
    <property type="match status" value="1"/>
</dbReference>